<dbReference type="EMBL" id="CP029788">
    <property type="protein sequence ID" value="AWT44327.1"/>
    <property type="molecule type" value="Genomic_DNA"/>
</dbReference>
<dbReference type="RefSeq" id="WP_110629229.1">
    <property type="nucleotide sequence ID" value="NZ_CP029788.1"/>
</dbReference>
<proteinExistence type="predicted"/>
<feature type="region of interest" description="Disordered" evidence="1">
    <location>
        <begin position="1"/>
        <end position="28"/>
    </location>
</feature>
<gene>
    <name evidence="3" type="ORF">DMT42_19780</name>
</gene>
<organism evidence="3 4">
    <name type="scientific">Streptomyces actuosus</name>
    <dbReference type="NCBI Taxonomy" id="1885"/>
    <lineage>
        <taxon>Bacteria</taxon>
        <taxon>Bacillati</taxon>
        <taxon>Actinomycetota</taxon>
        <taxon>Actinomycetes</taxon>
        <taxon>Kitasatosporales</taxon>
        <taxon>Streptomycetaceae</taxon>
        <taxon>Streptomyces</taxon>
    </lineage>
</organism>
<dbReference type="KEGG" id="sact:DMT42_19780"/>
<accession>A0A2U9P456</accession>
<evidence type="ECO:0000313" key="4">
    <source>
        <dbReference type="Proteomes" id="UP000247634"/>
    </source>
</evidence>
<keyword evidence="4" id="KW-1185">Reference proteome</keyword>
<dbReference type="InterPro" id="IPR005509">
    <property type="entry name" value="AfsA_hotdog_dom"/>
</dbReference>
<feature type="domain" description="A-factor biosynthesis hotdog" evidence="2">
    <location>
        <begin position="37"/>
        <end position="152"/>
    </location>
</feature>
<evidence type="ECO:0000313" key="3">
    <source>
        <dbReference type="EMBL" id="AWT44327.1"/>
    </source>
</evidence>
<protein>
    <recommendedName>
        <fullName evidence="2">A-factor biosynthesis hotdog domain-containing protein</fullName>
    </recommendedName>
</protein>
<evidence type="ECO:0000259" key="2">
    <source>
        <dbReference type="Pfam" id="PF03756"/>
    </source>
</evidence>
<name>A0A2U9P456_STRAS</name>
<dbReference type="Pfam" id="PF03756">
    <property type="entry name" value="AfsA"/>
    <property type="match status" value="2"/>
</dbReference>
<evidence type="ECO:0000256" key="1">
    <source>
        <dbReference type="SAM" id="MobiDB-lite"/>
    </source>
</evidence>
<feature type="domain" description="A-factor biosynthesis hotdog" evidence="2">
    <location>
        <begin position="216"/>
        <end position="305"/>
    </location>
</feature>
<reference evidence="3 4" key="1">
    <citation type="submission" date="2018-06" db="EMBL/GenBank/DDBJ databases">
        <title>The complete genome sequence of a nosiheptide producer Streptomyces actuosus ATCC 25421: deducing the ability of producing a new class III lantibiotics.</title>
        <authorList>
            <person name="Liu W."/>
            <person name="Sun F."/>
            <person name="Hu Y."/>
        </authorList>
    </citation>
    <scope>NUCLEOTIDE SEQUENCE [LARGE SCALE GENOMIC DNA]</scope>
    <source>
        <strain evidence="3 4">ATCC 25421</strain>
    </source>
</reference>
<dbReference type="OrthoDB" id="7838374at2"/>
<sequence>MTTATTATAADVTATSAPTAPTADVTATAGTRVRRDLVHRAHEQEVLVSPPWREPDGGYGSRTVTTGISDYYRDHPVPHRLDALLLIEACRQAALSAAHAFEGLSENIAFFFNSIDMEITEPGQLAASDEELTIRSEFERLRLRGDGSPKQITYTQYGTDTSGRKLVRTSMAVQGLPKDRYPELRAYQRGGSPAPTTAALRSGQVRRADLGAPASVARTRVENVAIAGVRAEAGVRVADLAPDLANAALFDHDYDHFPAMVLIEAGRQLALSGTDRPAGHVVTAVRAAFEHFAELDAPIRLEARQGERWVDVDCVQDGLVVTRMAFALSPAPAGEA</sequence>
<dbReference type="AlphaFoldDB" id="A0A2U9P456"/>
<dbReference type="Proteomes" id="UP000247634">
    <property type="component" value="Chromosome"/>
</dbReference>